<sequence length="215" mass="23939">MHSVRDYAVSELVGQGGEQAARPQLSPNDGAFINKLFGELMAICPAWHRSYQTAESLAQAKRAWTKALMESGVTQPAQFAVGLKAARAAGRAFFPSPGEFIDWCTGADSAADFDAMIAKRPCRDNAERRARERVAWRCRTQLDENRARRVYAAALSEERAKQRRGEYLAEIRPELPARSAMPELTRKVMARCGGATEIERRMAAIRQRGRGVCPR</sequence>
<evidence type="ECO:0000313" key="1">
    <source>
        <dbReference type="EMBL" id="GAA4879994.1"/>
    </source>
</evidence>
<name>A0ABP9EJH4_9GAMM</name>
<keyword evidence="2" id="KW-1185">Reference proteome</keyword>
<accession>A0ABP9EJH4</accession>
<evidence type="ECO:0000313" key="2">
    <source>
        <dbReference type="Proteomes" id="UP001499988"/>
    </source>
</evidence>
<dbReference type="RefSeq" id="WP_345334504.1">
    <property type="nucleotide sequence ID" value="NZ_BAABJZ010000016.1"/>
</dbReference>
<gene>
    <name evidence="1" type="ORF">GCM10023333_12640</name>
</gene>
<dbReference type="Proteomes" id="UP001499988">
    <property type="component" value="Unassembled WGS sequence"/>
</dbReference>
<organism evidence="1 2">
    <name type="scientific">Ferrimonas pelagia</name>
    <dbReference type="NCBI Taxonomy" id="1177826"/>
    <lineage>
        <taxon>Bacteria</taxon>
        <taxon>Pseudomonadati</taxon>
        <taxon>Pseudomonadota</taxon>
        <taxon>Gammaproteobacteria</taxon>
        <taxon>Alteromonadales</taxon>
        <taxon>Ferrimonadaceae</taxon>
        <taxon>Ferrimonas</taxon>
    </lineage>
</organism>
<dbReference type="InterPro" id="IPR009731">
    <property type="entry name" value="P-like"/>
</dbReference>
<protein>
    <submittedName>
        <fullName evidence="1">Replication protein P</fullName>
    </submittedName>
</protein>
<proteinExistence type="predicted"/>
<reference evidence="2" key="1">
    <citation type="journal article" date="2019" name="Int. J. Syst. Evol. Microbiol.">
        <title>The Global Catalogue of Microorganisms (GCM) 10K type strain sequencing project: providing services to taxonomists for standard genome sequencing and annotation.</title>
        <authorList>
            <consortium name="The Broad Institute Genomics Platform"/>
            <consortium name="The Broad Institute Genome Sequencing Center for Infectious Disease"/>
            <person name="Wu L."/>
            <person name="Ma J."/>
        </authorList>
    </citation>
    <scope>NUCLEOTIDE SEQUENCE [LARGE SCALE GENOMIC DNA]</scope>
    <source>
        <strain evidence="2">JCM 18401</strain>
    </source>
</reference>
<dbReference type="EMBL" id="BAABJZ010000016">
    <property type="protein sequence ID" value="GAA4879994.1"/>
    <property type="molecule type" value="Genomic_DNA"/>
</dbReference>
<dbReference type="Pfam" id="PF06992">
    <property type="entry name" value="Phage_lambda_P"/>
    <property type="match status" value="1"/>
</dbReference>
<comment type="caution">
    <text evidence="1">The sequence shown here is derived from an EMBL/GenBank/DDBJ whole genome shotgun (WGS) entry which is preliminary data.</text>
</comment>